<evidence type="ECO:0000256" key="4">
    <source>
        <dbReference type="ARBA" id="ARBA00022484"/>
    </source>
</evidence>
<keyword evidence="13" id="KW-0506">mRNA capping</keyword>
<accession>A0A6M6RE89</accession>
<evidence type="ECO:0000256" key="11">
    <source>
        <dbReference type="ARBA" id="ARBA00022844"/>
    </source>
</evidence>
<evidence type="ECO:0000256" key="20">
    <source>
        <dbReference type="ARBA" id="ARBA00047332"/>
    </source>
</evidence>
<dbReference type="GO" id="GO:0004482">
    <property type="term" value="F:mRNA 5'-cap (guanine-N7-)-methyltransferase activity"/>
    <property type="evidence" value="ECO:0007669"/>
    <property type="project" value="InterPro"/>
</dbReference>
<dbReference type="EMBL" id="MN273311">
    <property type="protein sequence ID" value="QJZ27984.1"/>
    <property type="molecule type" value="Viral_cRNA"/>
</dbReference>
<comment type="catalytic activity">
    <reaction evidence="16">
        <text>a 5'-end triphospho-adenylyl-adenylyl-cytidylyl-adenosine in mRNA + GDP + H(+) = a 5'-end (5'-triphosphoguanosine)-adenylyl-adenylyl-cytidylyl-adenosine in mRNA + diphosphate</text>
        <dbReference type="Rhea" id="RHEA:65436"/>
        <dbReference type="Rhea" id="RHEA-COMP:16797"/>
        <dbReference type="Rhea" id="RHEA-COMP:16799"/>
        <dbReference type="ChEBI" id="CHEBI:15378"/>
        <dbReference type="ChEBI" id="CHEBI:33019"/>
        <dbReference type="ChEBI" id="CHEBI:58189"/>
        <dbReference type="ChEBI" id="CHEBI:156484"/>
        <dbReference type="ChEBI" id="CHEBI:156503"/>
        <dbReference type="EC" id="2.7.7.88"/>
    </reaction>
</comment>
<evidence type="ECO:0000256" key="6">
    <source>
        <dbReference type="ARBA" id="ARBA00022679"/>
    </source>
</evidence>
<dbReference type="GO" id="GO:0005524">
    <property type="term" value="F:ATP binding"/>
    <property type="evidence" value="ECO:0007669"/>
    <property type="project" value="UniProtKB-KW"/>
</dbReference>
<sequence>MDHWENALEWDRFIDEHDSPDQEARHDPAIIAGSYHCKSALRSHESNIKLYLYRKSFNTLHSITGAPAYDDQSLMVISRLWRCFYDRSHGLDGIPSNYAALLHSEGSRSIQAWMHHVIIDVSNGKLLQDVLMSESGIWEHTPSFIKGFKDQFYNLLYDDISRVHQLLLFLNFSLVVLNFRRTESRPETDVLIPGICTRDENDVYELVYNDYIKLNIYDQCVRLKIPGYDQIMQKDIYLTITDKINERFNIIVGATLIRGIELHKSGNKDEEDILLCTLVKEIMAWGDSLITQHRNRAFDLIGKFEAYCVSAILTRDDPKIWNAHEFQTNLLDDDKTNQPDLYADALGLVEILNNASEAQLAEIHGLWRIWGHPIIDIEGGMKKMETTCLKQAIISEKETKIGERTFKLTFAKNYYEKHHHYPLTNISPANAYETYNERLMDRDKDEWEAGKQQYNKSKYVHRCIRENKKINERSSLYDHKEWDSIVFLQNFQVPQSLNLATMIKDKAISMTRPELVEAVVTRNSVFDSEKRRGVIKWLQEQAERIRDYLYNIDLNSLPLPDCIIGLYPKEREMKTKARFFSLMSYNMRMYITITEELLGKYLLPYFPMITMSDTLLSMIIRLYNMTTSIGEGKSKVTYSMNIDFSKWNQNMRERTNAAIFTHIDRILGFRSLISRTHSIFRSSYLYLCSGEYIPTIIHRMLTAESPYSRINDESGKEGLRQKGWTITTVCDILSLAFQHKVKIELIGGGDNQVLTVTIVSPAQDEKLDTLQQFINIQNRMRKFRDALAVKMNKRGLPLKLEETWISHRLLMYNKIMYINGVPMKGRLKVVSRIFSNANEGITSLGSLSSTLGTGLQSVSSKDYTPIFAWVLSRILILINIGSFFLYNPISGSKRLDLQIIRSQHNIASGLTALGSPLTSRPHKKTKTMTNFEPYHSLTIEDLFIICLYYHKILGGPSIGTPYSYIMKGFPDPLSEALTFNYNVISRSATASLKAKIMNITSVEASPTKHWEHLLEDPVSINHNAPAHGIAALRTQAEEIMKATPMKNRQFRELIDLGDNEYLKDLSTKLCTPPELEPRLLHDIVGSTIPGYVNTILSKVDQSSTLNKLAANRDVIAEVYESELKYYIYLASKIRMLKGYAMTNCPSEDSRSIRNASWGKHIIGVSTPHPAAFLSPVFHHSTSGECDHNYILVHVYKHHHPDAGLKRGPYRPYFGSYTEEKFKTSVLASAYGDEDILKRGIKIQKLLGWRYVEGSYMYKLIQGILKCVTNADPSKFLPNIDEITGDVEHRYHDMATKHGGIPSNLIQPYTHTSCNTSTFINHSKGAYNESLHFQATIIYSSMISYLLTDTKKEISKIFHFHEKCTTCIQKIEQPSSDDQLSDIELMSCPKNPLMYVVEEDIPIHYHSNQAYIKDQVRKKLKSDAIPSLLKDSNMEVRDSWLLLLLSYMIYTPESIKISTLKMQLEKLEIPELYITLMAYVMAVCQSLNKPYGLILVTDWRQCVELHYSTLRRIFSLQRMQDILADHAIPVVCCTGYDIMAETSFVLILRILQEKYRPLTSAYIKNQDPHFTHSHKLYSLMSNKGCESCTVCLEHSKSAVDTKVLMCSTHGEFIRNNRYHLFSLDKLSKMLPAYFLCDQGNVNAPPSNSIIKLFSQAQNARKEKEKMSRSQSLLLSGHIPEETLRCLISGWNSNRVSDNEVSAEDTLLPDVRFMPEISFTESLPLYVDRILGYAQCIWEILYKEVISKGKKDRPEVYMLGVEISYDLYQLTCCSKSILLVEDLLYTIGGVKIIITPMLPPPSQLEDFDHRTIMTAIQTTKMLLKGNSVTILDPGDEMLDTMSIIRKQDGIALLDKSLILPDKQFYVITRLCTVYEVCNYYSTSLSNRRYTLMVPQKTPCHNTIGMILISPAPTNERISGSALHCAIQDNIPQHMSAVLFDKYPALENLSCKLTFCIYNELVRIKSGITSEATMRVTCAQLLSGLRLSALLSHDNDPISWKGVTIIRMVLSIWILCDKDPKDALLYFSKYQNIAYKKGTYKTLVLYKGKAISAARGGYFINMTRRALGSGLVMALEEMRGWLSITWRESSIRTNIIVI</sequence>
<keyword evidence="25" id="KW-1185">Reference proteome</keyword>
<dbReference type="Pfam" id="PF14318">
    <property type="entry name" value="Mononeg_mRNAcap"/>
    <property type="match status" value="1"/>
</dbReference>
<reference evidence="24 25" key="1">
    <citation type="journal article" date="2020" name="3 Biotech.">
        <title>Reverse transcriptase loop-mediated isothermal amplification and reverse transcriptase recombinase amplification assays for rapid and sensitive detection of cardamom vein clearing virus.</title>
        <authorList>
            <person name="Naveen K.P."/>
            <person name="Bhat A.I."/>
        </authorList>
    </citation>
    <scope>NUCLEOTIDE SEQUENCE [LARGE SCALE GENOMIC DNA]</scope>
    <source>
        <strain evidence="24">ATH</strain>
    </source>
</reference>
<evidence type="ECO:0000313" key="24">
    <source>
        <dbReference type="EMBL" id="QJZ27984.1"/>
    </source>
</evidence>
<evidence type="ECO:0000256" key="12">
    <source>
        <dbReference type="ARBA" id="ARBA00022953"/>
    </source>
</evidence>
<dbReference type="Proteomes" id="UP000677976">
    <property type="component" value="Segment"/>
</dbReference>
<evidence type="ECO:0000259" key="23">
    <source>
        <dbReference type="PROSITE" id="PS50526"/>
    </source>
</evidence>
<keyword evidence="12" id="KW-0693">Viral RNA replication</keyword>
<evidence type="ECO:0000256" key="9">
    <source>
        <dbReference type="ARBA" id="ARBA00022741"/>
    </source>
</evidence>
<evidence type="ECO:0000256" key="10">
    <source>
        <dbReference type="ARBA" id="ARBA00022840"/>
    </source>
</evidence>
<gene>
    <name evidence="24" type="primary">L</name>
</gene>
<dbReference type="InterPro" id="IPR026890">
    <property type="entry name" value="Mononeg_mRNAcap"/>
</dbReference>
<dbReference type="Pfam" id="PF00946">
    <property type="entry name" value="Mononeg_RNA_pol"/>
    <property type="match status" value="2"/>
</dbReference>
<keyword evidence="10" id="KW-0067">ATP-binding</keyword>
<evidence type="ECO:0000256" key="3">
    <source>
        <dbReference type="ARBA" id="ARBA00012494"/>
    </source>
</evidence>
<dbReference type="PROSITE" id="PS50526">
    <property type="entry name" value="RDRP_SSRNA_NEG_NONSEG"/>
    <property type="match status" value="1"/>
</dbReference>
<keyword evidence="14" id="KW-1035">Host cytoplasm</keyword>
<organism evidence="24 25">
    <name type="scientific">cardamom vein clearing virus</name>
    <dbReference type="NCBI Taxonomy" id="2849749"/>
    <lineage>
        <taxon>Viruses</taxon>
        <taxon>Riboviria</taxon>
        <taxon>Orthornavirae</taxon>
        <taxon>Negarnaviricota</taxon>
        <taxon>Haploviricotina</taxon>
        <taxon>Monjiviricetes</taxon>
        <taxon>Mononegavirales</taxon>
        <taxon>Rhabdoviridae</taxon>
        <taxon>Betarhabdovirinae</taxon>
        <taxon>Betanucleorhabdovirus</taxon>
        <taxon>Betanucleorhabdovirus cardamomi</taxon>
    </lineage>
</organism>
<comment type="catalytic activity">
    <reaction evidence="20">
        <text>a 5'-end (5'-triphosphoguanosine)-adenylyl-adenylyl-cytidylyl-adenosine in mRNA + S-adenosyl-L-methionine = a 5'-end (5'-triphosphoguanosine)-(2'-O-methyladenylyl)-adenylyl-cytidylyl-adenosine in mRNA + S-adenosyl-L-homocysteine + H(+)</text>
        <dbReference type="Rhea" id="RHEA:65380"/>
        <dbReference type="Rhea" id="RHEA-COMP:16797"/>
        <dbReference type="Rhea" id="RHEA-COMP:16801"/>
        <dbReference type="ChEBI" id="CHEBI:15378"/>
        <dbReference type="ChEBI" id="CHEBI:57856"/>
        <dbReference type="ChEBI" id="CHEBI:59789"/>
        <dbReference type="ChEBI" id="CHEBI:156482"/>
        <dbReference type="ChEBI" id="CHEBI:156484"/>
    </reaction>
</comment>
<comment type="subcellular location">
    <subcellularLocation>
        <location evidence="1">Host cytoplasm</location>
    </subcellularLocation>
    <subcellularLocation>
        <location evidence="2">Virion</location>
    </subcellularLocation>
</comment>
<evidence type="ECO:0000256" key="8">
    <source>
        <dbReference type="ARBA" id="ARBA00022695"/>
    </source>
</evidence>
<comment type="catalytic activity">
    <reaction evidence="21">
        <text>a 5'-end (5'-triphosphoguanosine)-adenylyl-adenylyl-cytidylyl-adenosine in mRNA + 2 S-adenosyl-L-methionine = a 5'-end (N(7)-methyl 5'-triphosphoguanosine)-(2'-O-methyladenylyl)-adenylyl-cytidylyl-adenosine in mRNA + 2 S-adenosyl-L-homocysteine + H(+)</text>
        <dbReference type="Rhea" id="RHEA:65376"/>
        <dbReference type="Rhea" id="RHEA-COMP:16797"/>
        <dbReference type="Rhea" id="RHEA-COMP:16798"/>
        <dbReference type="ChEBI" id="CHEBI:15378"/>
        <dbReference type="ChEBI" id="CHEBI:57856"/>
        <dbReference type="ChEBI" id="CHEBI:59789"/>
        <dbReference type="ChEBI" id="CHEBI:156483"/>
        <dbReference type="ChEBI" id="CHEBI:156484"/>
        <dbReference type="EC" id="2.1.1.375"/>
    </reaction>
</comment>
<evidence type="ECO:0000256" key="2">
    <source>
        <dbReference type="ARBA" id="ARBA00004328"/>
    </source>
</evidence>
<evidence type="ECO:0000256" key="5">
    <source>
        <dbReference type="ARBA" id="ARBA00022664"/>
    </source>
</evidence>
<comment type="catalytic activity">
    <reaction evidence="22">
        <text>GTP + H2O = GDP + phosphate + H(+)</text>
        <dbReference type="Rhea" id="RHEA:19669"/>
        <dbReference type="ChEBI" id="CHEBI:15377"/>
        <dbReference type="ChEBI" id="CHEBI:15378"/>
        <dbReference type="ChEBI" id="CHEBI:37565"/>
        <dbReference type="ChEBI" id="CHEBI:43474"/>
        <dbReference type="ChEBI" id="CHEBI:58189"/>
    </reaction>
</comment>
<dbReference type="GO" id="GO:0030430">
    <property type="term" value="C:host cell cytoplasm"/>
    <property type="evidence" value="ECO:0007669"/>
    <property type="project" value="UniProtKB-SubCell"/>
</dbReference>
<evidence type="ECO:0000256" key="22">
    <source>
        <dbReference type="ARBA" id="ARBA00048548"/>
    </source>
</evidence>
<keyword evidence="5" id="KW-0507">mRNA processing</keyword>
<name>A0A6M6RE89_9RHAB</name>
<evidence type="ECO:0000313" key="25">
    <source>
        <dbReference type="Proteomes" id="UP000677976"/>
    </source>
</evidence>
<evidence type="ECO:0000256" key="7">
    <source>
        <dbReference type="ARBA" id="ARBA00022691"/>
    </source>
</evidence>
<feature type="domain" description="RdRp catalytic" evidence="23">
    <location>
        <begin position="636"/>
        <end position="820"/>
    </location>
</feature>
<dbReference type="GO" id="GO:0044423">
    <property type="term" value="C:virion component"/>
    <property type="evidence" value="ECO:0007669"/>
    <property type="project" value="UniProtKB-KW"/>
</dbReference>
<evidence type="ECO:0000256" key="19">
    <source>
        <dbReference type="ARBA" id="ARBA00031012"/>
    </source>
</evidence>
<dbReference type="InterPro" id="IPR014023">
    <property type="entry name" value="Mononeg_RNA_pol_cat"/>
</dbReference>
<dbReference type="GO" id="GO:0003968">
    <property type="term" value="F:RNA-directed RNA polymerase activity"/>
    <property type="evidence" value="ECO:0007669"/>
    <property type="project" value="UniProtKB-KW"/>
</dbReference>
<dbReference type="GeneID" id="80536552"/>
<evidence type="ECO:0000256" key="13">
    <source>
        <dbReference type="ARBA" id="ARBA00023042"/>
    </source>
</evidence>
<dbReference type="RefSeq" id="YP_010798381.1">
    <property type="nucleotide sequence ID" value="NC_076430.1"/>
</dbReference>
<keyword evidence="11" id="KW-0946">Virion</keyword>
<evidence type="ECO:0000256" key="1">
    <source>
        <dbReference type="ARBA" id="ARBA00004192"/>
    </source>
</evidence>
<evidence type="ECO:0000256" key="17">
    <source>
        <dbReference type="ARBA" id="ARBA00024499"/>
    </source>
</evidence>
<keyword evidence="7" id="KW-0949">S-adenosyl-L-methionine</keyword>
<protein>
    <recommendedName>
        <fullName evidence="3">RNA-directed RNA polymerase</fullName>
        <ecNumber evidence="3">2.7.7.48</ecNumber>
    </recommendedName>
    <alternativeName>
        <fullName evidence="19">Replicase</fullName>
    </alternativeName>
    <alternativeName>
        <fullName evidence="18">Transcriptase</fullName>
    </alternativeName>
</protein>
<keyword evidence="6" id="KW-0808">Transferase</keyword>
<comment type="catalytic activity">
    <reaction evidence="17">
        <text>a 5'-end (5'-triphosphoguanosine)-(2'-O-methyladenylyl)-adenylyl-cytidylyl-adenosine in mRNA + S-adenosyl-L-methionine = a 5'-end (N(7)-methyl 5'-triphosphoguanosine)-(2'-O-methyladenylyl)-adenylyl-cytidylyl-adenosine in mRNA + S-adenosyl-L-homocysteine</text>
        <dbReference type="Rhea" id="RHEA:65440"/>
        <dbReference type="Rhea" id="RHEA-COMP:16798"/>
        <dbReference type="Rhea" id="RHEA-COMP:16801"/>
        <dbReference type="ChEBI" id="CHEBI:57856"/>
        <dbReference type="ChEBI" id="CHEBI:59789"/>
        <dbReference type="ChEBI" id="CHEBI:156482"/>
        <dbReference type="ChEBI" id="CHEBI:156483"/>
    </reaction>
</comment>
<keyword evidence="15" id="KW-0511">Multifunctional enzyme</keyword>
<proteinExistence type="predicted"/>
<evidence type="ECO:0000256" key="18">
    <source>
        <dbReference type="ARBA" id="ARBA00030436"/>
    </source>
</evidence>
<evidence type="ECO:0000256" key="21">
    <source>
        <dbReference type="ARBA" id="ARBA00047370"/>
    </source>
</evidence>
<keyword evidence="4" id="KW-0696">RNA-directed RNA polymerase</keyword>
<evidence type="ECO:0000256" key="14">
    <source>
        <dbReference type="ARBA" id="ARBA00023200"/>
    </source>
</evidence>
<evidence type="ECO:0000256" key="16">
    <source>
        <dbReference type="ARBA" id="ARBA00024494"/>
    </source>
</evidence>
<dbReference type="EC" id="2.7.7.48" evidence="3"/>
<keyword evidence="8" id="KW-0548">Nucleotidyltransferase</keyword>
<evidence type="ECO:0000256" key="15">
    <source>
        <dbReference type="ARBA" id="ARBA00023268"/>
    </source>
</evidence>
<dbReference type="KEGG" id="vg:80536552"/>
<keyword evidence="9" id="KW-0547">Nucleotide-binding</keyword>